<evidence type="ECO:0000313" key="1">
    <source>
        <dbReference type="EMBL" id="ACN33387.1"/>
    </source>
</evidence>
<organism evidence="1">
    <name type="scientific">Zea mays</name>
    <name type="common">Maize</name>
    <dbReference type="NCBI Taxonomy" id="4577"/>
    <lineage>
        <taxon>Eukaryota</taxon>
        <taxon>Viridiplantae</taxon>
        <taxon>Streptophyta</taxon>
        <taxon>Embryophyta</taxon>
        <taxon>Tracheophyta</taxon>
        <taxon>Spermatophyta</taxon>
        <taxon>Magnoliopsida</taxon>
        <taxon>Liliopsida</taxon>
        <taxon>Poales</taxon>
        <taxon>Poaceae</taxon>
        <taxon>PACMAD clade</taxon>
        <taxon>Panicoideae</taxon>
        <taxon>Andropogonodae</taxon>
        <taxon>Andropogoneae</taxon>
        <taxon>Tripsacinae</taxon>
        <taxon>Zea</taxon>
    </lineage>
</organism>
<accession>C0PDX1</accession>
<reference evidence="1" key="1">
    <citation type="journal article" date="2009" name="PLoS Genet.">
        <title>Sequencing, mapping, and analysis of 27,455 maize full-length cDNAs.</title>
        <authorList>
            <person name="Soderlund C."/>
            <person name="Descour A."/>
            <person name="Kudrna D."/>
            <person name="Bomhoff M."/>
            <person name="Boyd L."/>
            <person name="Currie J."/>
            <person name="Angelova A."/>
            <person name="Collura K."/>
            <person name="Wissotski M."/>
            <person name="Ashley E."/>
            <person name="Morrow D."/>
            <person name="Fernandes J."/>
            <person name="Walbot V."/>
            <person name="Yu Y."/>
        </authorList>
    </citation>
    <scope>NUCLEOTIDE SEQUENCE</scope>
    <source>
        <strain evidence="1">B73</strain>
    </source>
</reference>
<proteinExistence type="evidence at transcript level"/>
<name>C0PDX1_MAIZE</name>
<dbReference type="EMBL" id="BT066490">
    <property type="protein sequence ID" value="ACN33387.1"/>
    <property type="molecule type" value="mRNA"/>
</dbReference>
<reference evidence="1" key="2">
    <citation type="submission" date="2012-06" db="EMBL/GenBank/DDBJ databases">
        <authorList>
            <person name="Yu Y."/>
            <person name="Currie J."/>
            <person name="Lomeli R."/>
            <person name="Angelova A."/>
            <person name="Collura K."/>
            <person name="Wissotski M."/>
            <person name="Campos D."/>
            <person name="Kudrna D."/>
            <person name="Golser W."/>
            <person name="Ashely E."/>
            <person name="Descour A."/>
            <person name="Fernandes J."/>
            <person name="Soderlund C."/>
            <person name="Walbot V."/>
        </authorList>
    </citation>
    <scope>NUCLEOTIDE SEQUENCE</scope>
    <source>
        <strain evidence="1">B73</strain>
    </source>
</reference>
<sequence>MKPSNSDHLLTSYEYQALPDCRNRADQRAENPRETISDGAERERFRFLGRQCCCSQSLSAGSCPYSSGDGVVQTKFLHGC</sequence>
<dbReference type="AlphaFoldDB" id="C0PDX1"/>
<protein>
    <submittedName>
        <fullName evidence="1">Uncharacterized protein</fullName>
    </submittedName>
</protein>